<reference evidence="2 3" key="1">
    <citation type="submission" date="2017-12" db="EMBL/GenBank/DDBJ databases">
        <title>Streptomyces populusis sp. nov., a novel endophytic actinobacterium isolated from stems of Populus adenopoda Maxim.</title>
        <authorList>
            <person name="Wang Z."/>
        </authorList>
    </citation>
    <scope>NUCLEOTIDE SEQUENCE [LARGE SCALE GENOMIC DNA]</scope>
    <source>
        <strain evidence="2 3">A249</strain>
    </source>
</reference>
<proteinExistence type="predicted"/>
<evidence type="ECO:0008006" key="4">
    <source>
        <dbReference type="Google" id="ProtNLM"/>
    </source>
</evidence>
<accession>A0A2I0SIW0</accession>
<feature type="compositionally biased region" description="Low complexity" evidence="1">
    <location>
        <begin position="102"/>
        <end position="160"/>
    </location>
</feature>
<dbReference type="AlphaFoldDB" id="A0A2I0SIW0"/>
<comment type="caution">
    <text evidence="2">The sequence shown here is derived from an EMBL/GenBank/DDBJ whole genome shotgun (WGS) entry which is preliminary data.</text>
</comment>
<sequence>MSFPLPSRTPSGPRRRTLFAAAAGAFALAGCSAPEPSGDTTGGSRPSAADRARARAARDSMALSDRYTAVIAAHPQLAERLAPLRAEVVRHAKAFGGGGAGASASPAGSASPSASAPASSAGSPSASPSSSASESAPASASGSGSASASASAGASPGVAARPKDALADLASAELALADERTQTLVDVPGELARLLASVAASGAAHAFLLTKAAK</sequence>
<evidence type="ECO:0000256" key="1">
    <source>
        <dbReference type="SAM" id="MobiDB-lite"/>
    </source>
</evidence>
<evidence type="ECO:0000313" key="2">
    <source>
        <dbReference type="EMBL" id="PKT69876.1"/>
    </source>
</evidence>
<organism evidence="2 3">
    <name type="scientific">Streptomyces populi</name>
    <dbReference type="NCBI Taxonomy" id="2058924"/>
    <lineage>
        <taxon>Bacteria</taxon>
        <taxon>Bacillati</taxon>
        <taxon>Actinomycetota</taxon>
        <taxon>Actinomycetes</taxon>
        <taxon>Kitasatosporales</taxon>
        <taxon>Streptomycetaceae</taxon>
        <taxon>Streptomyces</taxon>
    </lineage>
</organism>
<feature type="region of interest" description="Disordered" evidence="1">
    <location>
        <begin position="97"/>
        <end position="161"/>
    </location>
</feature>
<name>A0A2I0SIW0_9ACTN</name>
<gene>
    <name evidence="2" type="ORF">CW362_27290</name>
</gene>
<dbReference type="Proteomes" id="UP000236178">
    <property type="component" value="Unassembled WGS sequence"/>
</dbReference>
<dbReference type="RefSeq" id="WP_103552213.1">
    <property type="nucleotide sequence ID" value="NZ_KZ626902.1"/>
</dbReference>
<feature type="compositionally biased region" description="Basic and acidic residues" evidence="1">
    <location>
        <begin position="48"/>
        <end position="58"/>
    </location>
</feature>
<dbReference type="EMBL" id="PJOS01000063">
    <property type="protein sequence ID" value="PKT69876.1"/>
    <property type="molecule type" value="Genomic_DNA"/>
</dbReference>
<keyword evidence="3" id="KW-1185">Reference proteome</keyword>
<protein>
    <recommendedName>
        <fullName evidence="4">Lipoprotein</fullName>
    </recommendedName>
</protein>
<feature type="region of interest" description="Disordered" evidence="1">
    <location>
        <begin position="31"/>
        <end position="60"/>
    </location>
</feature>
<evidence type="ECO:0000313" key="3">
    <source>
        <dbReference type="Proteomes" id="UP000236178"/>
    </source>
</evidence>